<organism evidence="4">
    <name type="scientific">Anisakis simplex</name>
    <name type="common">Herring worm</name>
    <dbReference type="NCBI Taxonomy" id="6269"/>
    <lineage>
        <taxon>Eukaryota</taxon>
        <taxon>Metazoa</taxon>
        <taxon>Ecdysozoa</taxon>
        <taxon>Nematoda</taxon>
        <taxon>Chromadorea</taxon>
        <taxon>Rhabditida</taxon>
        <taxon>Spirurina</taxon>
        <taxon>Ascaridomorpha</taxon>
        <taxon>Ascaridoidea</taxon>
        <taxon>Anisakidae</taxon>
        <taxon>Anisakis</taxon>
        <taxon>Anisakis simplex complex</taxon>
    </lineage>
</organism>
<gene>
    <name evidence="2" type="ORF">ASIM_LOCUS18915</name>
</gene>
<protein>
    <submittedName>
        <fullName evidence="2 4">Uncharacterized protein</fullName>
    </submittedName>
</protein>
<feature type="region of interest" description="Disordered" evidence="1">
    <location>
        <begin position="1"/>
        <end position="60"/>
    </location>
</feature>
<dbReference type="AlphaFoldDB" id="A0A0M3KEW7"/>
<dbReference type="OrthoDB" id="6431454at2759"/>
<dbReference type="GO" id="GO:0045216">
    <property type="term" value="P:cell-cell junction organization"/>
    <property type="evidence" value="ECO:0007669"/>
    <property type="project" value="InterPro"/>
</dbReference>
<sequence>MKELERLEAERRAKERQEDERRIAEIREHERRNAELREKERREAVEREALRRREDRRSRDKLDQLAREIEEKEKMEAEKRRLLSQLDADNRRRDTLTSHETLEKLTKAPYFSRENLSQPFGSRENLDDVTTKVERQVIERVDRTYWADEPRYF</sequence>
<evidence type="ECO:0000313" key="4">
    <source>
        <dbReference type="WBParaSite" id="ASIM_0001952501-mRNA-1"/>
    </source>
</evidence>
<dbReference type="GO" id="GO:0005886">
    <property type="term" value="C:plasma membrane"/>
    <property type="evidence" value="ECO:0007669"/>
    <property type="project" value="TreeGrafter"/>
</dbReference>
<proteinExistence type="predicted"/>
<dbReference type="PANTHER" id="PTHR21517">
    <property type="entry name" value="APICAL JUNCTION COMPONENT 1 HOMOLOG"/>
    <property type="match status" value="1"/>
</dbReference>
<evidence type="ECO:0000256" key="1">
    <source>
        <dbReference type="SAM" id="MobiDB-lite"/>
    </source>
</evidence>
<evidence type="ECO:0000313" key="3">
    <source>
        <dbReference type="Proteomes" id="UP000267096"/>
    </source>
</evidence>
<dbReference type="Proteomes" id="UP000267096">
    <property type="component" value="Unassembled WGS sequence"/>
</dbReference>
<keyword evidence="3" id="KW-1185">Reference proteome</keyword>
<dbReference type="GO" id="GO:0043296">
    <property type="term" value="C:apical junction complex"/>
    <property type="evidence" value="ECO:0007669"/>
    <property type="project" value="TreeGrafter"/>
</dbReference>
<dbReference type="InterPro" id="IPR038825">
    <property type="entry name" value="Apical_junction"/>
</dbReference>
<reference evidence="4" key="1">
    <citation type="submission" date="2017-02" db="UniProtKB">
        <authorList>
            <consortium name="WormBaseParasite"/>
        </authorList>
    </citation>
    <scope>IDENTIFICATION</scope>
</reference>
<accession>A0A0M3KEW7</accession>
<dbReference type="WBParaSite" id="ASIM_0001952501-mRNA-1">
    <property type="protein sequence ID" value="ASIM_0001952501-mRNA-1"/>
    <property type="gene ID" value="ASIM_0001952501"/>
</dbReference>
<evidence type="ECO:0000313" key="2">
    <source>
        <dbReference type="EMBL" id="VDK66683.1"/>
    </source>
</evidence>
<dbReference type="PANTHER" id="PTHR21517:SF3">
    <property type="entry name" value="APICAL JUNCTION COMPONENT 1 HOMOLOG"/>
    <property type="match status" value="1"/>
</dbReference>
<dbReference type="EMBL" id="UYRR01036287">
    <property type="protein sequence ID" value="VDK66683.1"/>
    <property type="molecule type" value="Genomic_DNA"/>
</dbReference>
<name>A0A0M3KEW7_ANISI</name>
<reference evidence="2 3" key="2">
    <citation type="submission" date="2018-11" db="EMBL/GenBank/DDBJ databases">
        <authorList>
            <consortium name="Pathogen Informatics"/>
        </authorList>
    </citation>
    <scope>NUCLEOTIDE SEQUENCE [LARGE SCALE GENOMIC DNA]</scope>
</reference>